<keyword evidence="3 5" id="KW-0560">Oxidoreductase</keyword>
<dbReference type="Gene3D" id="2.60.120.330">
    <property type="entry name" value="B-lactam Antibiotic, Isopenicillin N Synthase, Chain"/>
    <property type="match status" value="1"/>
</dbReference>
<dbReference type="Pfam" id="PF14226">
    <property type="entry name" value="DIOX_N"/>
    <property type="match status" value="1"/>
</dbReference>
<dbReference type="InterPro" id="IPR027443">
    <property type="entry name" value="IPNS-like_sf"/>
</dbReference>
<dbReference type="FunFam" id="2.60.120.330:FF:000005">
    <property type="entry name" value="1-aminocyclopropane-1-carboxylate oxidase homolog 1"/>
    <property type="match status" value="1"/>
</dbReference>
<dbReference type="Pfam" id="PF03171">
    <property type="entry name" value="2OG-FeII_Oxy"/>
    <property type="match status" value="1"/>
</dbReference>
<evidence type="ECO:0000256" key="4">
    <source>
        <dbReference type="ARBA" id="ARBA00023004"/>
    </source>
</evidence>
<evidence type="ECO:0000313" key="7">
    <source>
        <dbReference type="EMBL" id="KAK9109765.1"/>
    </source>
</evidence>
<dbReference type="InterPro" id="IPR044861">
    <property type="entry name" value="IPNS-like_FE2OG_OXY"/>
</dbReference>
<comment type="similarity">
    <text evidence="1 5">Belongs to the iron/ascorbate-dependent oxidoreductase family.</text>
</comment>
<dbReference type="AlphaFoldDB" id="A0AAP0NKX2"/>
<feature type="domain" description="Fe2OG dioxygenase" evidence="6">
    <location>
        <begin position="223"/>
        <end position="323"/>
    </location>
</feature>
<organism evidence="7 8">
    <name type="scientific">Stephania japonica</name>
    <dbReference type="NCBI Taxonomy" id="461633"/>
    <lineage>
        <taxon>Eukaryota</taxon>
        <taxon>Viridiplantae</taxon>
        <taxon>Streptophyta</taxon>
        <taxon>Embryophyta</taxon>
        <taxon>Tracheophyta</taxon>
        <taxon>Spermatophyta</taxon>
        <taxon>Magnoliopsida</taxon>
        <taxon>Ranunculales</taxon>
        <taxon>Menispermaceae</taxon>
        <taxon>Menispermoideae</taxon>
        <taxon>Cissampelideae</taxon>
        <taxon>Stephania</taxon>
    </lineage>
</organism>
<evidence type="ECO:0000259" key="6">
    <source>
        <dbReference type="PROSITE" id="PS51471"/>
    </source>
</evidence>
<dbReference type="SUPFAM" id="SSF51197">
    <property type="entry name" value="Clavaminate synthase-like"/>
    <property type="match status" value="1"/>
</dbReference>
<evidence type="ECO:0000313" key="8">
    <source>
        <dbReference type="Proteomes" id="UP001417504"/>
    </source>
</evidence>
<evidence type="ECO:0000256" key="1">
    <source>
        <dbReference type="ARBA" id="ARBA00008056"/>
    </source>
</evidence>
<sequence length="375" mass="42382">MVDFNTNTTSKAAETTAMKYDDRRAELQAFDDNKTGIKGLSDAGITKVPQIFIRPLEQRIGDSDTSEKQLDIPVIDLADVIDGVKRKVVVDRVRQASETIGFFQVVNHGIPSEVMDEMVEGVRKFHAQEGEERKKYYTREKTRRFVYYSNFDLFQAPFTNWRDTLICMMAPNPPNPEDFPEMLRDIQIEYSKHVMKLGSLLFELLSDALGIKPSYLNEIGCCEGLTIIGNYYPPCPEPELTLGTTRHCDNDFLTVLRQDDHINGLQVFHQNHWFDVPPVPGALVINIGDLLQLLSNDTMKSAEHRVVANKEGPRVTVAGFFSTHLQPSTRVFGPIKELISEQNPPLYRATTVKDFVKAFHAKGANAVSSLAYLRL</sequence>
<dbReference type="InterPro" id="IPR005123">
    <property type="entry name" value="Oxoglu/Fe-dep_dioxygenase_dom"/>
</dbReference>
<evidence type="ECO:0000256" key="5">
    <source>
        <dbReference type="RuleBase" id="RU003682"/>
    </source>
</evidence>
<gene>
    <name evidence="7" type="ORF">Sjap_017825</name>
</gene>
<evidence type="ECO:0000256" key="3">
    <source>
        <dbReference type="ARBA" id="ARBA00023002"/>
    </source>
</evidence>
<dbReference type="PANTHER" id="PTHR10209:SF859">
    <property type="entry name" value="OS03G0690500 PROTEIN"/>
    <property type="match status" value="1"/>
</dbReference>
<protein>
    <recommendedName>
        <fullName evidence="6">Fe2OG dioxygenase domain-containing protein</fullName>
    </recommendedName>
</protein>
<dbReference type="InterPro" id="IPR026992">
    <property type="entry name" value="DIOX_N"/>
</dbReference>
<keyword evidence="8" id="KW-1185">Reference proteome</keyword>
<dbReference type="PROSITE" id="PS51471">
    <property type="entry name" value="FE2OG_OXY"/>
    <property type="match status" value="1"/>
</dbReference>
<keyword evidence="4 5" id="KW-0408">Iron</keyword>
<proteinExistence type="inferred from homology"/>
<accession>A0AAP0NKX2</accession>
<dbReference type="EMBL" id="JBBNAE010000007">
    <property type="protein sequence ID" value="KAK9109765.1"/>
    <property type="molecule type" value="Genomic_DNA"/>
</dbReference>
<evidence type="ECO:0000256" key="2">
    <source>
        <dbReference type="ARBA" id="ARBA00022723"/>
    </source>
</evidence>
<name>A0AAP0NKX2_9MAGN</name>
<dbReference type="GO" id="GO:0046872">
    <property type="term" value="F:metal ion binding"/>
    <property type="evidence" value="ECO:0007669"/>
    <property type="project" value="UniProtKB-KW"/>
</dbReference>
<dbReference type="PANTHER" id="PTHR10209">
    <property type="entry name" value="OXIDOREDUCTASE, 2OG-FE II OXYGENASE FAMILY PROTEIN"/>
    <property type="match status" value="1"/>
</dbReference>
<keyword evidence="2 5" id="KW-0479">Metal-binding</keyword>
<dbReference type="GO" id="GO:0051213">
    <property type="term" value="F:dioxygenase activity"/>
    <property type="evidence" value="ECO:0007669"/>
    <property type="project" value="UniProtKB-ARBA"/>
</dbReference>
<reference evidence="7 8" key="1">
    <citation type="submission" date="2024-01" db="EMBL/GenBank/DDBJ databases">
        <title>Genome assemblies of Stephania.</title>
        <authorList>
            <person name="Yang L."/>
        </authorList>
    </citation>
    <scope>NUCLEOTIDE SEQUENCE [LARGE SCALE GENOMIC DNA]</scope>
    <source>
        <strain evidence="7">QJT</strain>
        <tissue evidence="7">Leaf</tissue>
    </source>
</reference>
<dbReference type="Proteomes" id="UP001417504">
    <property type="component" value="Unassembled WGS sequence"/>
</dbReference>
<comment type="caution">
    <text evidence="7">The sequence shown here is derived from an EMBL/GenBank/DDBJ whole genome shotgun (WGS) entry which is preliminary data.</text>
</comment>